<reference evidence="1" key="1">
    <citation type="journal article" date="2015" name="Nature">
        <title>Complex archaea that bridge the gap between prokaryotes and eukaryotes.</title>
        <authorList>
            <person name="Spang A."/>
            <person name="Saw J.H."/>
            <person name="Jorgensen S.L."/>
            <person name="Zaremba-Niedzwiedzka K."/>
            <person name="Martijn J."/>
            <person name="Lind A.E."/>
            <person name="van Eijk R."/>
            <person name="Schleper C."/>
            <person name="Guy L."/>
            <person name="Ettema T.J."/>
        </authorList>
    </citation>
    <scope>NUCLEOTIDE SEQUENCE</scope>
</reference>
<feature type="non-terminal residue" evidence="1">
    <location>
        <position position="40"/>
    </location>
</feature>
<proteinExistence type="predicted"/>
<dbReference type="AlphaFoldDB" id="A0A0F8ZRQ7"/>
<name>A0A0F8ZRQ7_9ZZZZ</name>
<protein>
    <submittedName>
        <fullName evidence="1">Uncharacterized protein</fullName>
    </submittedName>
</protein>
<sequence>MNPMTLRDLIQKVVPIRFRQSVGLWTIQQASRSKWLLYPY</sequence>
<gene>
    <name evidence="1" type="ORF">LCGC14_3002420</name>
</gene>
<accession>A0A0F8ZRQ7</accession>
<dbReference type="EMBL" id="LAZR01061904">
    <property type="protein sequence ID" value="KKK62626.1"/>
    <property type="molecule type" value="Genomic_DNA"/>
</dbReference>
<comment type="caution">
    <text evidence="1">The sequence shown here is derived from an EMBL/GenBank/DDBJ whole genome shotgun (WGS) entry which is preliminary data.</text>
</comment>
<evidence type="ECO:0000313" key="1">
    <source>
        <dbReference type="EMBL" id="KKK62626.1"/>
    </source>
</evidence>
<organism evidence="1">
    <name type="scientific">marine sediment metagenome</name>
    <dbReference type="NCBI Taxonomy" id="412755"/>
    <lineage>
        <taxon>unclassified sequences</taxon>
        <taxon>metagenomes</taxon>
        <taxon>ecological metagenomes</taxon>
    </lineage>
</organism>